<organism evidence="3 4">
    <name type="scientific">Malassezia vespertilionis</name>
    <dbReference type="NCBI Taxonomy" id="2020962"/>
    <lineage>
        <taxon>Eukaryota</taxon>
        <taxon>Fungi</taxon>
        <taxon>Dikarya</taxon>
        <taxon>Basidiomycota</taxon>
        <taxon>Ustilaginomycotina</taxon>
        <taxon>Malasseziomycetes</taxon>
        <taxon>Malasseziales</taxon>
        <taxon>Malasseziaceae</taxon>
        <taxon>Malassezia</taxon>
    </lineage>
</organism>
<dbReference type="EMBL" id="KZ454988">
    <property type="protein sequence ID" value="PKI84966.1"/>
    <property type="molecule type" value="Genomic_DNA"/>
</dbReference>
<feature type="region of interest" description="Disordered" evidence="1">
    <location>
        <begin position="80"/>
        <end position="101"/>
    </location>
</feature>
<dbReference type="InterPro" id="IPR027417">
    <property type="entry name" value="P-loop_NTPase"/>
</dbReference>
<dbReference type="Proteomes" id="UP000232875">
    <property type="component" value="Unassembled WGS sequence"/>
</dbReference>
<dbReference type="GO" id="GO:0071140">
    <property type="term" value="P:resolution of mitotic recombination intermediates"/>
    <property type="evidence" value="ECO:0007669"/>
    <property type="project" value="TreeGrafter"/>
</dbReference>
<evidence type="ECO:0000256" key="1">
    <source>
        <dbReference type="SAM" id="MobiDB-lite"/>
    </source>
</evidence>
<dbReference type="GO" id="GO:0033065">
    <property type="term" value="C:Rad51C-XRCC3 complex"/>
    <property type="evidence" value="ECO:0007669"/>
    <property type="project" value="TreeGrafter"/>
</dbReference>
<reference evidence="3 4" key="1">
    <citation type="submission" date="2017-10" db="EMBL/GenBank/DDBJ databases">
        <title>A novel species of cold-tolerant Malassezia isolated from bats.</title>
        <authorList>
            <person name="Lorch J.M."/>
            <person name="Palmer J.M."/>
            <person name="Vanderwolf K.J."/>
            <person name="Schmidt K.Z."/>
            <person name="Verant M.L."/>
            <person name="Weller T.J."/>
            <person name="Blehert D.S."/>
        </authorList>
    </citation>
    <scope>NUCLEOTIDE SEQUENCE [LARGE SCALE GENOMIC DNA]</scope>
    <source>
        <strain evidence="3 4">NWHC:44797-103</strain>
    </source>
</reference>
<evidence type="ECO:0000313" key="3">
    <source>
        <dbReference type="EMBL" id="PKI84966.1"/>
    </source>
</evidence>
<dbReference type="OrthoDB" id="1861185at2759"/>
<dbReference type="PANTHER" id="PTHR46487">
    <property type="entry name" value="DNA REPAIR PROTEIN XRCC3"/>
    <property type="match status" value="1"/>
</dbReference>
<dbReference type="GO" id="GO:0000400">
    <property type="term" value="F:four-way junction DNA binding"/>
    <property type="evidence" value="ECO:0007669"/>
    <property type="project" value="TreeGrafter"/>
</dbReference>
<gene>
    <name evidence="3" type="ORF">MVES_001390</name>
</gene>
<dbReference type="Gene3D" id="3.40.50.300">
    <property type="entry name" value="P-loop containing nucleotide triphosphate hydrolases"/>
    <property type="match status" value="1"/>
</dbReference>
<name>A0A2N1JEL9_9BASI</name>
<sequence>MPAHLLSDTVGLDARAKALCRRAGYFTVEQCLLDNVPLLARNLHISERAALLMRNTIQREAAAKPVCFADMVYTMNTSEYVPGTPEQDEGTVRRGHQGSPIAMRGGVGELPRHPAMEPHANDMLSTGCGALDTHLGGGYAKGVVTELIGESSSGKSQLILFTAARTALGRSHEHGHGVALICTRGESAARHMVDRMVEMARAMLQDECKRRDDGEAAAKAHVEAGIDCMLRNVHIASAFTFDSAEHVLCYTLPGLVYRLRTECDGSAISLLVVDSVPPLLQDDLLEQKSVQQTTYRVRLQRLHSLAVWLRRLAVGDAQCPIAVVVINHVNDAFDLDIALARNAMAQGMLPVSADTRVELSATPADPSQVLPLAYSTQAANFSGLLASVPCTDASPFHVETDLKIAQLGLLWANCVNARYLVATAMRLDPQAAPLRRLRVVFSPTCTSNANEFYFGVGRDGIYTEAF</sequence>
<evidence type="ECO:0000259" key="2">
    <source>
        <dbReference type="Pfam" id="PF08423"/>
    </source>
</evidence>
<dbReference type="GO" id="GO:0090656">
    <property type="term" value="P:t-circle formation"/>
    <property type="evidence" value="ECO:0007669"/>
    <property type="project" value="TreeGrafter"/>
</dbReference>
<dbReference type="GO" id="GO:0005657">
    <property type="term" value="C:replication fork"/>
    <property type="evidence" value="ECO:0007669"/>
    <property type="project" value="TreeGrafter"/>
</dbReference>
<dbReference type="Pfam" id="PF08423">
    <property type="entry name" value="Rad51"/>
    <property type="match status" value="1"/>
</dbReference>
<feature type="domain" description="Rad51-like C-terminal" evidence="2">
    <location>
        <begin position="124"/>
        <end position="332"/>
    </location>
</feature>
<dbReference type="STRING" id="2020962.A0A2N1JEL9"/>
<keyword evidence="4" id="KW-1185">Reference proteome</keyword>
<accession>A0A2N1JEL9</accession>
<dbReference type="GO" id="GO:0000722">
    <property type="term" value="P:telomere maintenance via recombination"/>
    <property type="evidence" value="ECO:0007669"/>
    <property type="project" value="TreeGrafter"/>
</dbReference>
<dbReference type="PANTHER" id="PTHR46487:SF1">
    <property type="entry name" value="DNA REPAIR PROTEIN XRCC3"/>
    <property type="match status" value="1"/>
</dbReference>
<dbReference type="SUPFAM" id="SSF52540">
    <property type="entry name" value="P-loop containing nucleoside triphosphate hydrolases"/>
    <property type="match status" value="1"/>
</dbReference>
<protein>
    <recommendedName>
        <fullName evidence="2">Rad51-like C-terminal domain-containing protein</fullName>
    </recommendedName>
</protein>
<proteinExistence type="predicted"/>
<dbReference type="InterPro" id="IPR013632">
    <property type="entry name" value="Rad51_C"/>
</dbReference>
<dbReference type="AlphaFoldDB" id="A0A2N1JEL9"/>
<dbReference type="GO" id="GO:0045003">
    <property type="term" value="P:double-strand break repair via synthesis-dependent strand annealing"/>
    <property type="evidence" value="ECO:0007669"/>
    <property type="project" value="TreeGrafter"/>
</dbReference>
<evidence type="ECO:0000313" key="4">
    <source>
        <dbReference type="Proteomes" id="UP000232875"/>
    </source>
</evidence>